<feature type="compositionally biased region" description="Low complexity" evidence="1">
    <location>
        <begin position="26"/>
        <end position="55"/>
    </location>
</feature>
<protein>
    <submittedName>
        <fullName evidence="3">Uncharacterized protein</fullName>
    </submittedName>
</protein>
<keyword evidence="4" id="KW-1185">Reference proteome</keyword>
<keyword evidence="2" id="KW-0732">Signal</keyword>
<accession>A0A8K1C6H2</accession>
<reference evidence="3" key="1">
    <citation type="submission" date="2019-03" db="EMBL/GenBank/DDBJ databases">
        <title>Long read genome sequence of the mycoparasitic Pythium oligandrum ATCC 38472 isolated from sugarbeet rhizosphere.</title>
        <authorList>
            <person name="Gaulin E."/>
        </authorList>
    </citation>
    <scope>NUCLEOTIDE SEQUENCE</scope>
    <source>
        <strain evidence="3">ATCC 38472_TT</strain>
    </source>
</reference>
<dbReference type="EMBL" id="SPLM01000144">
    <property type="protein sequence ID" value="TMW57318.1"/>
    <property type="molecule type" value="Genomic_DNA"/>
</dbReference>
<dbReference type="PANTHER" id="PTHR33946">
    <property type="match status" value="1"/>
</dbReference>
<evidence type="ECO:0000313" key="4">
    <source>
        <dbReference type="Proteomes" id="UP000794436"/>
    </source>
</evidence>
<dbReference type="AlphaFoldDB" id="A0A8K1C6H2"/>
<dbReference type="PANTHER" id="PTHR33946:SF4">
    <property type="entry name" value="COAGULATION FACTOR XI"/>
    <property type="match status" value="1"/>
</dbReference>
<feature type="chain" id="PRO_5035420277" evidence="2">
    <location>
        <begin position="21"/>
        <end position="531"/>
    </location>
</feature>
<sequence>MKLVSLLLVAGATWAAVATAQDDSLAGSASAGSASTTTKPSTNTTKPSTKPSKAPVAGNGASALDGLTPQTYPGEWHMSPVRVIHARVQSDTPQLVEGRFVSSYGNGDLAAGYLSAMDTVNTASVEGALMYVQAEGINQNSRAEDDRCVRKNNMKNIVFYEILIAQTNETIAEFGSSWKGARDTFEYGPMAPMDAGRCTPESSGKKEKLPTACLQYNGEGGEASLGPFVGGGIKDDDVRAPYPDTYWFSFPNTCPNMAWGKKTEECRATTRKGLCDIGQAPDGVACTFAYDIIGWVTIDDVVGITSIGNKETGEPYANFTEWCQASTKNIEFAGDDKTGEMKSGLKFWNKPLDKTANSQRASKVVEVYNKMVSGKFESTQIDSTLVANFKPLPSIETLRDANPPCYQSVPKCNRGNGCRREGYSQLCKPCSELADGCTIDSSFEFPKLTKAKRGDDLESEDGSNTGSVEGSAVSDGSDDTEIDALSPSATTTDDKDSAYGSVDKPAPSASASVRIASAATVAVASVLALAL</sequence>
<feature type="region of interest" description="Disordered" evidence="1">
    <location>
        <begin position="451"/>
        <end position="507"/>
    </location>
</feature>
<comment type="caution">
    <text evidence="3">The sequence shown here is derived from an EMBL/GenBank/DDBJ whole genome shotgun (WGS) entry which is preliminary data.</text>
</comment>
<dbReference type="Proteomes" id="UP000794436">
    <property type="component" value="Unassembled WGS sequence"/>
</dbReference>
<feature type="region of interest" description="Disordered" evidence="1">
    <location>
        <begin position="26"/>
        <end position="71"/>
    </location>
</feature>
<evidence type="ECO:0000256" key="1">
    <source>
        <dbReference type="SAM" id="MobiDB-lite"/>
    </source>
</evidence>
<name>A0A8K1C6H2_PYTOL</name>
<feature type="signal peptide" evidence="2">
    <location>
        <begin position="1"/>
        <end position="20"/>
    </location>
</feature>
<evidence type="ECO:0000256" key="2">
    <source>
        <dbReference type="SAM" id="SignalP"/>
    </source>
</evidence>
<proteinExistence type="predicted"/>
<dbReference type="OrthoDB" id="427998at2759"/>
<gene>
    <name evidence="3" type="ORF">Poli38472_003243</name>
</gene>
<evidence type="ECO:0000313" key="3">
    <source>
        <dbReference type="EMBL" id="TMW57318.1"/>
    </source>
</evidence>
<organism evidence="3 4">
    <name type="scientific">Pythium oligandrum</name>
    <name type="common">Mycoparasitic fungus</name>
    <dbReference type="NCBI Taxonomy" id="41045"/>
    <lineage>
        <taxon>Eukaryota</taxon>
        <taxon>Sar</taxon>
        <taxon>Stramenopiles</taxon>
        <taxon>Oomycota</taxon>
        <taxon>Peronosporomycetes</taxon>
        <taxon>Pythiales</taxon>
        <taxon>Pythiaceae</taxon>
        <taxon>Pythium</taxon>
    </lineage>
</organism>